<dbReference type="Proteomes" id="UP001501444">
    <property type="component" value="Unassembled WGS sequence"/>
</dbReference>
<keyword evidence="3" id="KW-1185">Reference proteome</keyword>
<organism evidence="2 3">
    <name type="scientific">Dactylosporangium salmoneum</name>
    <dbReference type="NCBI Taxonomy" id="53361"/>
    <lineage>
        <taxon>Bacteria</taxon>
        <taxon>Bacillati</taxon>
        <taxon>Actinomycetota</taxon>
        <taxon>Actinomycetes</taxon>
        <taxon>Micromonosporales</taxon>
        <taxon>Micromonosporaceae</taxon>
        <taxon>Dactylosporangium</taxon>
    </lineage>
</organism>
<reference evidence="3" key="1">
    <citation type="journal article" date="2019" name="Int. J. Syst. Evol. Microbiol.">
        <title>The Global Catalogue of Microorganisms (GCM) 10K type strain sequencing project: providing services to taxonomists for standard genome sequencing and annotation.</title>
        <authorList>
            <consortium name="The Broad Institute Genomics Platform"/>
            <consortium name="The Broad Institute Genome Sequencing Center for Infectious Disease"/>
            <person name="Wu L."/>
            <person name="Ma J."/>
        </authorList>
    </citation>
    <scope>NUCLEOTIDE SEQUENCE [LARGE SCALE GENOMIC DNA]</scope>
    <source>
        <strain evidence="3">JCM 3272</strain>
    </source>
</reference>
<evidence type="ECO:0000256" key="1">
    <source>
        <dbReference type="SAM" id="MobiDB-lite"/>
    </source>
</evidence>
<evidence type="ECO:0000313" key="2">
    <source>
        <dbReference type="EMBL" id="GAA2360557.1"/>
    </source>
</evidence>
<dbReference type="EMBL" id="BAAARV010000048">
    <property type="protein sequence ID" value="GAA2360557.1"/>
    <property type="molecule type" value="Genomic_DNA"/>
</dbReference>
<evidence type="ECO:0000313" key="3">
    <source>
        <dbReference type="Proteomes" id="UP001501444"/>
    </source>
</evidence>
<name>A0ABP5TTY2_9ACTN</name>
<feature type="compositionally biased region" description="Polar residues" evidence="1">
    <location>
        <begin position="47"/>
        <end position="57"/>
    </location>
</feature>
<accession>A0ABP5TTY2</accession>
<protein>
    <submittedName>
        <fullName evidence="2">Uncharacterized protein</fullName>
    </submittedName>
</protein>
<proteinExistence type="predicted"/>
<gene>
    <name evidence="2" type="ORF">GCM10010170_055500</name>
</gene>
<sequence length="68" mass="6835">MPAGMESWRKPAVFEKTSTSNGVAAAARGICCCTAGTGSAEAGVGRVTTNPATSGSTAAMMDVRRARL</sequence>
<feature type="region of interest" description="Disordered" evidence="1">
    <location>
        <begin position="40"/>
        <end position="68"/>
    </location>
</feature>
<comment type="caution">
    <text evidence="2">The sequence shown here is derived from an EMBL/GenBank/DDBJ whole genome shotgun (WGS) entry which is preliminary data.</text>
</comment>